<dbReference type="InterPro" id="IPR016035">
    <property type="entry name" value="Acyl_Trfase/lysoPLipase"/>
</dbReference>
<evidence type="ECO:0000256" key="1">
    <source>
        <dbReference type="ARBA" id="ARBA00013258"/>
    </source>
</evidence>
<evidence type="ECO:0000313" key="6">
    <source>
        <dbReference type="EMBL" id="ABQ27764.1"/>
    </source>
</evidence>
<dbReference type="PANTHER" id="PTHR42681">
    <property type="entry name" value="MALONYL-COA-ACYL CARRIER PROTEIN TRANSACYLASE, MITOCHONDRIAL"/>
    <property type="match status" value="1"/>
</dbReference>
<feature type="domain" description="Malonyl-CoA:ACP transacylase (MAT)" evidence="5">
    <location>
        <begin position="5"/>
        <end position="273"/>
    </location>
</feature>
<dbReference type="EMBL" id="CP000698">
    <property type="protein sequence ID" value="ABQ27764.1"/>
    <property type="molecule type" value="Genomic_DNA"/>
</dbReference>
<dbReference type="Gene3D" id="3.30.70.250">
    <property type="entry name" value="Malonyl-CoA ACP transacylase, ACP-binding"/>
    <property type="match status" value="1"/>
</dbReference>
<reference evidence="6 7" key="1">
    <citation type="submission" date="2007-05" db="EMBL/GenBank/DDBJ databases">
        <title>Complete sequence of Geobacter uraniireducens Rf4.</title>
        <authorList>
            <consortium name="US DOE Joint Genome Institute"/>
            <person name="Copeland A."/>
            <person name="Lucas S."/>
            <person name="Lapidus A."/>
            <person name="Barry K."/>
            <person name="Detter J.C."/>
            <person name="Glavina del Rio T."/>
            <person name="Hammon N."/>
            <person name="Israni S."/>
            <person name="Dalin E."/>
            <person name="Tice H."/>
            <person name="Pitluck S."/>
            <person name="Chertkov O."/>
            <person name="Brettin T."/>
            <person name="Bruce D."/>
            <person name="Han C."/>
            <person name="Schmutz J."/>
            <person name="Larimer F."/>
            <person name="Land M."/>
            <person name="Hauser L."/>
            <person name="Kyrpides N."/>
            <person name="Mikhailova N."/>
            <person name="Shelobolina E."/>
            <person name="Aklujkar M."/>
            <person name="Lovley D."/>
            <person name="Richardson P."/>
        </authorList>
    </citation>
    <scope>NUCLEOTIDE SEQUENCE [LARGE SCALE GENOMIC DNA]</scope>
    <source>
        <strain evidence="6 7">Rf4</strain>
    </source>
</reference>
<dbReference type="Pfam" id="PF00698">
    <property type="entry name" value="Acyl_transf_1"/>
    <property type="match status" value="1"/>
</dbReference>
<protein>
    <recommendedName>
        <fullName evidence="1">[acyl-carrier-protein] S-malonyltransferase</fullName>
        <ecNumber evidence="1">2.3.1.39</ecNumber>
    </recommendedName>
</protein>
<dbReference type="GO" id="GO:0005829">
    <property type="term" value="C:cytosol"/>
    <property type="evidence" value="ECO:0007669"/>
    <property type="project" value="TreeGrafter"/>
</dbReference>
<comment type="catalytic activity">
    <reaction evidence="4">
        <text>holo-[ACP] + malonyl-CoA = malonyl-[ACP] + CoA</text>
        <dbReference type="Rhea" id="RHEA:41792"/>
        <dbReference type="Rhea" id="RHEA-COMP:9623"/>
        <dbReference type="Rhea" id="RHEA-COMP:9685"/>
        <dbReference type="ChEBI" id="CHEBI:57287"/>
        <dbReference type="ChEBI" id="CHEBI:57384"/>
        <dbReference type="ChEBI" id="CHEBI:64479"/>
        <dbReference type="ChEBI" id="CHEBI:78449"/>
        <dbReference type="EC" id="2.3.1.39"/>
    </reaction>
</comment>
<dbReference type="GO" id="GO:0006633">
    <property type="term" value="P:fatty acid biosynthetic process"/>
    <property type="evidence" value="ECO:0007669"/>
    <property type="project" value="TreeGrafter"/>
</dbReference>
<dbReference type="PANTHER" id="PTHR42681:SF1">
    <property type="entry name" value="MALONYL-COA-ACYL CARRIER PROTEIN TRANSACYLASE, MITOCHONDRIAL"/>
    <property type="match status" value="1"/>
</dbReference>
<dbReference type="Gene3D" id="3.40.366.10">
    <property type="entry name" value="Malonyl-Coenzyme A Acyl Carrier Protein, domain 2"/>
    <property type="match status" value="1"/>
</dbReference>
<organism evidence="6 7">
    <name type="scientific">Geotalea uraniireducens (strain Rf4)</name>
    <name type="common">Geobacter uraniireducens</name>
    <dbReference type="NCBI Taxonomy" id="351605"/>
    <lineage>
        <taxon>Bacteria</taxon>
        <taxon>Pseudomonadati</taxon>
        <taxon>Thermodesulfobacteriota</taxon>
        <taxon>Desulfuromonadia</taxon>
        <taxon>Geobacterales</taxon>
        <taxon>Geobacteraceae</taxon>
        <taxon>Geotalea</taxon>
    </lineage>
</organism>
<keyword evidence="7" id="KW-1185">Reference proteome</keyword>
<dbReference type="SUPFAM" id="SSF55048">
    <property type="entry name" value="Probable ACP-binding domain of malonyl-CoA ACP transacylase"/>
    <property type="match status" value="1"/>
</dbReference>
<dbReference type="RefSeq" id="WP_011940419.1">
    <property type="nucleotide sequence ID" value="NC_009483.1"/>
</dbReference>
<dbReference type="SMART" id="SM00827">
    <property type="entry name" value="PKS_AT"/>
    <property type="match status" value="1"/>
</dbReference>
<dbReference type="EC" id="2.3.1.39" evidence="1"/>
<dbReference type="AlphaFoldDB" id="A5G7J6"/>
<evidence type="ECO:0000256" key="2">
    <source>
        <dbReference type="ARBA" id="ARBA00022679"/>
    </source>
</evidence>
<dbReference type="InterPro" id="IPR014043">
    <property type="entry name" value="Acyl_transferase_dom"/>
</dbReference>
<dbReference type="InterPro" id="IPR050858">
    <property type="entry name" value="Mal-CoA-ACP_Trans/PKS_FabD"/>
</dbReference>
<dbReference type="SUPFAM" id="SSF52151">
    <property type="entry name" value="FabD/lysophospholipase-like"/>
    <property type="match status" value="1"/>
</dbReference>
<sequence length="279" mass="31113">MNCFMFPGQPLSRSATLPVDDDFSAIAGMVRERARFDLESFSWLGEGSTDNVKLQLFGVAMSIYQARKMRRQGVTPDLVAEHSMGIYPALAACGCLPEAEVVELTCRVGSCLAQMGKSRRYALGCVIGLTLEPLLAVAENNGVHLANHNTSRHFLLAGTRPDMETAMAEALAQGAFSAKTFDCDAPLHTPLMAEAEEELRDIFADYHYAEPFCPLMDHLDQEYLTAADLADFMLRQLFQPVFWEKTYHALRASGVRTFFEVGVGDSLKKYNRWIESEHR</sequence>
<keyword evidence="2 6" id="KW-0808">Transferase</keyword>
<dbReference type="HOGENOM" id="CLU_030558_4_1_7"/>
<evidence type="ECO:0000259" key="5">
    <source>
        <dbReference type="SMART" id="SM00827"/>
    </source>
</evidence>
<name>A5G7J6_GEOUR</name>
<dbReference type="InterPro" id="IPR001227">
    <property type="entry name" value="Ac_transferase_dom_sf"/>
</dbReference>
<dbReference type="KEGG" id="gur:Gura_3610"/>
<dbReference type="STRING" id="351605.Gura_3610"/>
<dbReference type="GO" id="GO:0004314">
    <property type="term" value="F:[acyl-carrier-protein] S-malonyltransferase activity"/>
    <property type="evidence" value="ECO:0007669"/>
    <property type="project" value="UniProtKB-EC"/>
</dbReference>
<evidence type="ECO:0000256" key="4">
    <source>
        <dbReference type="ARBA" id="ARBA00048462"/>
    </source>
</evidence>
<gene>
    <name evidence="6" type="ordered locus">Gura_3610</name>
</gene>
<evidence type="ECO:0000256" key="3">
    <source>
        <dbReference type="ARBA" id="ARBA00023315"/>
    </source>
</evidence>
<keyword evidence="3" id="KW-0012">Acyltransferase</keyword>
<evidence type="ECO:0000313" key="7">
    <source>
        <dbReference type="Proteomes" id="UP000006695"/>
    </source>
</evidence>
<dbReference type="Proteomes" id="UP000006695">
    <property type="component" value="Chromosome"/>
</dbReference>
<dbReference type="OrthoDB" id="5393437at2"/>
<dbReference type="InterPro" id="IPR016036">
    <property type="entry name" value="Malonyl_transacylase_ACP-bd"/>
</dbReference>
<accession>A5G7J6</accession>
<proteinExistence type="predicted"/>